<sequence length="425" mass="48583">MCGRLAVLLWSLVFLESIWAQSVNIYSSLYGQLLTSSTLKWVPTQGNMYPSDIVNGGRAEETPLFVCRAAFHGRQIPGYLRKPLCTVELVGDVQNYTSFDVLRSVDESAYLEWRPWQRGHRVTIVQGSVVAHPKTAEVLVEVMPFQYFLKDIRINSNRVYTRDRSVSLVKKSYINPSPNPKTIKDQIEYEISLVESWGDIAGTYRGTSTMIATDGSRLETDWGLELQKKVADLKYIEFELPAYSKILLSAEAVIRTQQRPYMAKLIAFFSTNEGTQIQRHRTVSGLRKEETVDDINIRKEHFQLLNVSEDNLMDPEEVQSSIRVEIKESADPVTNPMLPPPSSTYPTQVHRKEIDRETLYASHLFEDDGSEYRSDNGASYSRDRNMFSDQSLFPSRLPNSSCRSHSSILSWTYSIVVLFTWFLVS</sequence>
<organism evidence="1">
    <name type="scientific">Cyprideis torosa</name>
    <dbReference type="NCBI Taxonomy" id="163714"/>
    <lineage>
        <taxon>Eukaryota</taxon>
        <taxon>Metazoa</taxon>
        <taxon>Ecdysozoa</taxon>
        <taxon>Arthropoda</taxon>
        <taxon>Crustacea</taxon>
        <taxon>Oligostraca</taxon>
        <taxon>Ostracoda</taxon>
        <taxon>Podocopa</taxon>
        <taxon>Podocopida</taxon>
        <taxon>Cytherocopina</taxon>
        <taxon>Cytheroidea</taxon>
        <taxon>Cytherideidae</taxon>
        <taxon>Cyprideis</taxon>
    </lineage>
</organism>
<gene>
    <name evidence="1" type="ORF">CTOB1V02_LOCUS476</name>
</gene>
<proteinExistence type="predicted"/>
<reference evidence="1" key="1">
    <citation type="submission" date="2020-11" db="EMBL/GenBank/DDBJ databases">
        <authorList>
            <person name="Tran Van P."/>
        </authorList>
    </citation>
    <scope>NUCLEOTIDE SEQUENCE</scope>
</reference>
<dbReference type="OrthoDB" id="6344326at2759"/>
<evidence type="ECO:0000313" key="1">
    <source>
        <dbReference type="EMBL" id="CAD7222468.1"/>
    </source>
</evidence>
<dbReference type="EMBL" id="OB660063">
    <property type="protein sequence ID" value="CAD7222468.1"/>
    <property type="molecule type" value="Genomic_DNA"/>
</dbReference>
<accession>A0A7R8W0F6</accession>
<protein>
    <submittedName>
        <fullName evidence="1">Uncharacterized protein</fullName>
    </submittedName>
</protein>
<name>A0A7R8W0F6_9CRUS</name>
<dbReference type="AlphaFoldDB" id="A0A7R8W0F6"/>